<comment type="caution">
    <text evidence="4">The sequence shown here is derived from an EMBL/GenBank/DDBJ whole genome shotgun (WGS) entry which is preliminary data.</text>
</comment>
<dbReference type="InterPro" id="IPR002885">
    <property type="entry name" value="PPR_rpt"/>
</dbReference>
<dbReference type="Pfam" id="PF12854">
    <property type="entry name" value="PPR_1"/>
    <property type="match status" value="1"/>
</dbReference>
<protein>
    <submittedName>
        <fullName evidence="4">Pentatricopeptide repeat-containing protein, mitochondrial</fullName>
    </submittedName>
</protein>
<sequence>MTLMSVSSRFCSFLLRRRLGTTYSCSGFELLSSSSSIGLVHFHSHTNLRPKYNVPHSTHISNSHIKLRHLLLQKSKSGFEKLDDALVVFDKMLKMRPLPNVIDFAQLLTALVVMKQYPVAVSLFRDICTLRIPVSIITLSIVINCCCHSNRLDYAFSLFASIFKRGFVPNVVTYTTLIRGLLSQHKSAEARLLFTNLIKLKELQPNVVTYSTMINGLCKTGHIDMALWLFRFMGKSDSPPNTVTYTAIIDSLCKRGLADDALNLHSEMMEKGILPNVWTYSPIFQVLCNFNRWEEVSLLLKQMIEDMKISPNVYTFNILVDAYSKSGKLDDAKEIIEMMNERGEYPNIVTYSTLMQAYCAEGQIDEALAVLDRIKIKEIRPDCCTYNILLDAYCRRLQLDIAMDLYRNMVAEGLEPTVETHRVLLNGLCRLGKPMEALNFLYKIQDQGHMLDIVIYHTMLTGLCKNQYVHKALSLFHLMSCNGVIPDRDTYNIIIRGCLRNKKFSEACKLVEKMVDCGFLADAATTFLLQQLLSKVQDPSLLALHQKCLHSGIQEEFHGLRIPKPIHISCPAENSMNQNLLMIMPEEVQLCKS</sequence>
<dbReference type="Proteomes" id="UP001237642">
    <property type="component" value="Unassembled WGS sequence"/>
</dbReference>
<dbReference type="InterPro" id="IPR011990">
    <property type="entry name" value="TPR-like_helical_dom_sf"/>
</dbReference>
<feature type="repeat" description="PPR" evidence="3">
    <location>
        <begin position="312"/>
        <end position="346"/>
    </location>
</feature>
<proteinExistence type="inferred from homology"/>
<dbReference type="Pfam" id="PF13041">
    <property type="entry name" value="PPR_2"/>
    <property type="match status" value="4"/>
</dbReference>
<dbReference type="PANTHER" id="PTHR47941">
    <property type="entry name" value="PENTATRICOPEPTIDE REPEAT-CONTAINING PROTEIN 3, MITOCHONDRIAL"/>
    <property type="match status" value="1"/>
</dbReference>
<evidence type="ECO:0000313" key="5">
    <source>
        <dbReference type="Proteomes" id="UP001237642"/>
    </source>
</evidence>
<gene>
    <name evidence="4" type="ORF">POM88_023886</name>
</gene>
<dbReference type="Gene3D" id="1.25.40.10">
    <property type="entry name" value="Tetratricopeptide repeat domain"/>
    <property type="match status" value="4"/>
</dbReference>
<evidence type="ECO:0000256" key="1">
    <source>
        <dbReference type="ARBA" id="ARBA00007626"/>
    </source>
</evidence>
<dbReference type="NCBIfam" id="TIGR00756">
    <property type="entry name" value="PPR"/>
    <property type="match status" value="8"/>
</dbReference>
<evidence type="ECO:0000256" key="3">
    <source>
        <dbReference type="PROSITE-ProRule" id="PRU00708"/>
    </source>
</evidence>
<organism evidence="4 5">
    <name type="scientific">Heracleum sosnowskyi</name>
    <dbReference type="NCBI Taxonomy" id="360622"/>
    <lineage>
        <taxon>Eukaryota</taxon>
        <taxon>Viridiplantae</taxon>
        <taxon>Streptophyta</taxon>
        <taxon>Embryophyta</taxon>
        <taxon>Tracheophyta</taxon>
        <taxon>Spermatophyta</taxon>
        <taxon>Magnoliopsida</taxon>
        <taxon>eudicotyledons</taxon>
        <taxon>Gunneridae</taxon>
        <taxon>Pentapetalae</taxon>
        <taxon>asterids</taxon>
        <taxon>campanulids</taxon>
        <taxon>Apiales</taxon>
        <taxon>Apiaceae</taxon>
        <taxon>Apioideae</taxon>
        <taxon>apioid superclade</taxon>
        <taxon>Tordylieae</taxon>
        <taxon>Tordyliinae</taxon>
        <taxon>Heracleum</taxon>
    </lineage>
</organism>
<keyword evidence="2" id="KW-0677">Repeat</keyword>
<dbReference type="SUPFAM" id="SSF48452">
    <property type="entry name" value="TPR-like"/>
    <property type="match status" value="1"/>
</dbReference>
<evidence type="ECO:0000313" key="4">
    <source>
        <dbReference type="EMBL" id="KAK1386151.1"/>
    </source>
</evidence>
<name>A0AAD8IIG6_9APIA</name>
<dbReference type="AlphaFoldDB" id="A0AAD8IIG6"/>
<dbReference type="PROSITE" id="PS51375">
    <property type="entry name" value="PPR"/>
    <property type="match status" value="10"/>
</dbReference>
<feature type="repeat" description="PPR" evidence="3">
    <location>
        <begin position="135"/>
        <end position="169"/>
    </location>
</feature>
<reference evidence="4" key="2">
    <citation type="submission" date="2023-05" db="EMBL/GenBank/DDBJ databases">
        <authorList>
            <person name="Schelkunov M.I."/>
        </authorList>
    </citation>
    <scope>NUCLEOTIDE SEQUENCE</scope>
    <source>
        <strain evidence="4">Hsosn_3</strain>
        <tissue evidence="4">Leaf</tissue>
    </source>
</reference>
<feature type="repeat" description="PPR" evidence="3">
    <location>
        <begin position="382"/>
        <end position="416"/>
    </location>
</feature>
<feature type="repeat" description="PPR" evidence="3">
    <location>
        <begin position="170"/>
        <end position="205"/>
    </location>
</feature>
<feature type="repeat" description="PPR" evidence="3">
    <location>
        <begin position="417"/>
        <end position="451"/>
    </location>
</feature>
<dbReference type="Pfam" id="PF01535">
    <property type="entry name" value="PPR"/>
    <property type="match status" value="2"/>
</dbReference>
<evidence type="ECO:0000256" key="2">
    <source>
        <dbReference type="ARBA" id="ARBA00022737"/>
    </source>
</evidence>
<keyword evidence="5" id="KW-1185">Reference proteome</keyword>
<comment type="similarity">
    <text evidence="1">Belongs to the PPR family. P subfamily.</text>
</comment>
<feature type="repeat" description="PPR" evidence="3">
    <location>
        <begin position="241"/>
        <end position="275"/>
    </location>
</feature>
<reference evidence="4" key="1">
    <citation type="submission" date="2023-02" db="EMBL/GenBank/DDBJ databases">
        <title>Genome of toxic invasive species Heracleum sosnowskyi carries increased number of genes despite the absence of recent whole-genome duplications.</title>
        <authorList>
            <person name="Schelkunov M."/>
            <person name="Shtratnikova V."/>
            <person name="Makarenko M."/>
            <person name="Klepikova A."/>
            <person name="Omelchenko D."/>
            <person name="Novikova G."/>
            <person name="Obukhova E."/>
            <person name="Bogdanov V."/>
            <person name="Penin A."/>
            <person name="Logacheva M."/>
        </authorList>
    </citation>
    <scope>NUCLEOTIDE SEQUENCE</scope>
    <source>
        <strain evidence="4">Hsosn_3</strain>
        <tissue evidence="4">Leaf</tissue>
    </source>
</reference>
<dbReference type="EMBL" id="JAUIZM010000005">
    <property type="protein sequence ID" value="KAK1386151.1"/>
    <property type="molecule type" value="Genomic_DNA"/>
</dbReference>
<feature type="repeat" description="PPR" evidence="3">
    <location>
        <begin position="347"/>
        <end position="381"/>
    </location>
</feature>
<feature type="repeat" description="PPR" evidence="3">
    <location>
        <begin position="452"/>
        <end position="486"/>
    </location>
</feature>
<feature type="repeat" description="PPR" evidence="3">
    <location>
        <begin position="487"/>
        <end position="521"/>
    </location>
</feature>
<accession>A0AAD8IIG6</accession>
<feature type="repeat" description="PPR" evidence="3">
    <location>
        <begin position="206"/>
        <end position="240"/>
    </location>
</feature>